<dbReference type="Gene3D" id="2.60.40.10">
    <property type="entry name" value="Immunoglobulins"/>
    <property type="match status" value="3"/>
</dbReference>
<evidence type="ECO:0000313" key="6">
    <source>
        <dbReference type="Proteomes" id="UP000515163"/>
    </source>
</evidence>
<dbReference type="InterPro" id="IPR013783">
    <property type="entry name" value="Ig-like_fold"/>
</dbReference>
<sequence length="277" mass="30589">MANLNRRDQGRYRCQVNNVAGGPAASQEAQLTVNYGIKIFLNPQPKSRIEGGSVTFTCEVEGKPPPEVTWLKDGNLFTIEAIRMKVTQPTVHHRTPVSLTINELIRTDEGSYNCRVNNFLDERTSTPAFLAVYYSPVIFQNPLNLTKREGDSMVMSCGVDGNPVPEVTWKKDVVTLVHGDRINITKPSSVGRVYSTLTISNLVVGDKGTYKCMVNNTLNAVVSIPGSLTIISLDLWFVNPETNFTVTAGQNVTLVCEVWGVSPDITWYRDGKSMEAT</sequence>
<dbReference type="InterPro" id="IPR003599">
    <property type="entry name" value="Ig_sub"/>
</dbReference>
<dbReference type="RefSeq" id="XP_031560223.1">
    <property type="nucleotide sequence ID" value="XM_031704363.1"/>
</dbReference>
<gene>
    <name evidence="7" type="primary">LOC116296354</name>
</gene>
<keyword evidence="1" id="KW-0732">Signal</keyword>
<feature type="domain" description="Ig-like" evidence="5">
    <location>
        <begin position="136"/>
        <end position="223"/>
    </location>
</feature>
<keyword evidence="2" id="KW-0677">Repeat</keyword>
<reference evidence="7" key="1">
    <citation type="submission" date="2025-08" db="UniProtKB">
        <authorList>
            <consortium name="RefSeq"/>
        </authorList>
    </citation>
    <scope>IDENTIFICATION</scope>
    <source>
        <tissue evidence="7">Tentacle</tissue>
    </source>
</reference>
<dbReference type="InterPro" id="IPR003598">
    <property type="entry name" value="Ig_sub2"/>
</dbReference>
<evidence type="ECO:0000256" key="4">
    <source>
        <dbReference type="ARBA" id="ARBA00023319"/>
    </source>
</evidence>
<keyword evidence="4" id="KW-0393">Immunoglobulin domain</keyword>
<dbReference type="GeneID" id="116296354"/>
<dbReference type="OrthoDB" id="5982624at2759"/>
<dbReference type="PANTHER" id="PTHR12231:SF253">
    <property type="entry name" value="DPR-INTERACTING PROTEIN ETA, ISOFORM B-RELATED"/>
    <property type="match status" value="1"/>
</dbReference>
<name>A0A6P8HXX3_ACTTE</name>
<feature type="non-terminal residue" evidence="7">
    <location>
        <position position="277"/>
    </location>
</feature>
<protein>
    <submittedName>
        <fullName evidence="7">Peroxidasin homolog</fullName>
    </submittedName>
</protein>
<dbReference type="SMART" id="SM00408">
    <property type="entry name" value="IGc2"/>
    <property type="match status" value="2"/>
</dbReference>
<keyword evidence="3" id="KW-1015">Disulfide bond</keyword>
<dbReference type="InterPro" id="IPR007110">
    <property type="entry name" value="Ig-like_dom"/>
</dbReference>
<keyword evidence="6" id="KW-1185">Reference proteome</keyword>
<dbReference type="InterPro" id="IPR036179">
    <property type="entry name" value="Ig-like_dom_sf"/>
</dbReference>
<dbReference type="Proteomes" id="UP000515163">
    <property type="component" value="Unplaced"/>
</dbReference>
<evidence type="ECO:0000256" key="3">
    <source>
        <dbReference type="ARBA" id="ARBA00023157"/>
    </source>
</evidence>
<evidence type="ECO:0000256" key="1">
    <source>
        <dbReference type="ARBA" id="ARBA00022729"/>
    </source>
</evidence>
<dbReference type="SMART" id="SM00409">
    <property type="entry name" value="IG"/>
    <property type="match status" value="2"/>
</dbReference>
<feature type="domain" description="Ig-like" evidence="5">
    <location>
        <begin position="225"/>
        <end position="277"/>
    </location>
</feature>
<dbReference type="CDD" id="cd00096">
    <property type="entry name" value="Ig"/>
    <property type="match status" value="1"/>
</dbReference>
<dbReference type="Pfam" id="PF13927">
    <property type="entry name" value="Ig_3"/>
    <property type="match status" value="1"/>
</dbReference>
<evidence type="ECO:0000256" key="2">
    <source>
        <dbReference type="ARBA" id="ARBA00022737"/>
    </source>
</evidence>
<dbReference type="InParanoid" id="A0A6P8HXX3"/>
<dbReference type="AlphaFoldDB" id="A0A6P8HXX3"/>
<dbReference type="PROSITE" id="PS50835">
    <property type="entry name" value="IG_LIKE"/>
    <property type="match status" value="3"/>
</dbReference>
<evidence type="ECO:0000259" key="5">
    <source>
        <dbReference type="PROSITE" id="PS50835"/>
    </source>
</evidence>
<dbReference type="Pfam" id="PF07679">
    <property type="entry name" value="I-set"/>
    <property type="match status" value="1"/>
</dbReference>
<dbReference type="SUPFAM" id="SSF48726">
    <property type="entry name" value="Immunoglobulin"/>
    <property type="match status" value="3"/>
</dbReference>
<organism evidence="6 7">
    <name type="scientific">Actinia tenebrosa</name>
    <name type="common">Australian red waratah sea anemone</name>
    <dbReference type="NCBI Taxonomy" id="6105"/>
    <lineage>
        <taxon>Eukaryota</taxon>
        <taxon>Metazoa</taxon>
        <taxon>Cnidaria</taxon>
        <taxon>Anthozoa</taxon>
        <taxon>Hexacorallia</taxon>
        <taxon>Actiniaria</taxon>
        <taxon>Actiniidae</taxon>
        <taxon>Actinia</taxon>
    </lineage>
</organism>
<dbReference type="InterPro" id="IPR051170">
    <property type="entry name" value="Neural/epithelial_adhesion"/>
</dbReference>
<feature type="domain" description="Ig-like" evidence="5">
    <location>
        <begin position="23"/>
        <end position="131"/>
    </location>
</feature>
<proteinExistence type="predicted"/>
<dbReference type="PANTHER" id="PTHR12231">
    <property type="entry name" value="CTX-RELATED TYPE I TRANSMEMBRANE PROTEIN"/>
    <property type="match status" value="1"/>
</dbReference>
<dbReference type="FunFam" id="2.60.40.10:FF:000032">
    <property type="entry name" value="palladin isoform X1"/>
    <property type="match status" value="2"/>
</dbReference>
<dbReference type="InterPro" id="IPR013098">
    <property type="entry name" value="Ig_I-set"/>
</dbReference>
<evidence type="ECO:0000313" key="7">
    <source>
        <dbReference type="RefSeq" id="XP_031560223.1"/>
    </source>
</evidence>
<accession>A0A6P8HXX3</accession>
<dbReference type="KEGG" id="aten:116296354"/>